<keyword evidence="3" id="KW-0004">4Fe-4S</keyword>
<dbReference type="Gene3D" id="3.20.20.70">
    <property type="entry name" value="Aldolase class I"/>
    <property type="match status" value="1"/>
</dbReference>
<dbReference type="SFLD" id="SFLDS00029">
    <property type="entry name" value="Radical_SAM"/>
    <property type="match status" value="1"/>
</dbReference>
<feature type="domain" description="4Fe-4S ferredoxin-type" evidence="9">
    <location>
        <begin position="67"/>
        <end position="96"/>
    </location>
</feature>
<dbReference type="InterPro" id="IPR034457">
    <property type="entry name" value="Organic_radical-activating"/>
</dbReference>
<dbReference type="InterPro" id="IPR013785">
    <property type="entry name" value="Aldolase_TIM"/>
</dbReference>
<dbReference type="RefSeq" id="WP_189438193.1">
    <property type="nucleotide sequence ID" value="NZ_BMXE01000007.1"/>
</dbReference>
<dbReference type="CDD" id="cd01335">
    <property type="entry name" value="Radical_SAM"/>
    <property type="match status" value="1"/>
</dbReference>
<dbReference type="SUPFAM" id="SSF102114">
    <property type="entry name" value="Radical SAM enzymes"/>
    <property type="match status" value="1"/>
</dbReference>
<dbReference type="InterPro" id="IPR040074">
    <property type="entry name" value="BssD/PflA/YjjW"/>
</dbReference>
<dbReference type="PANTHER" id="PTHR30352">
    <property type="entry name" value="PYRUVATE FORMATE-LYASE-ACTIVATING ENZYME"/>
    <property type="match status" value="1"/>
</dbReference>
<evidence type="ECO:0000313" key="12">
    <source>
        <dbReference type="Proteomes" id="UP000637980"/>
    </source>
</evidence>
<dbReference type="SUPFAM" id="SSF54862">
    <property type="entry name" value="4Fe-4S ferredoxins"/>
    <property type="match status" value="1"/>
</dbReference>
<gene>
    <name evidence="11" type="ORF">GCM10007094_36110</name>
</gene>
<name>A0ABQ3ER82_9HYPH</name>
<accession>A0ABQ3ER82</accession>
<evidence type="ECO:0000259" key="10">
    <source>
        <dbReference type="PROSITE" id="PS51918"/>
    </source>
</evidence>
<keyword evidence="4" id="KW-0949">S-adenosyl-L-methionine</keyword>
<evidence type="ECO:0000256" key="3">
    <source>
        <dbReference type="ARBA" id="ARBA00022485"/>
    </source>
</evidence>
<evidence type="ECO:0000259" key="9">
    <source>
        <dbReference type="PROSITE" id="PS51379"/>
    </source>
</evidence>
<dbReference type="NCBIfam" id="TIGR04041">
    <property type="entry name" value="activase_YjjW"/>
    <property type="match status" value="1"/>
</dbReference>
<sequence length="288" mass="31515">MNLPLATVSKVLKFSCVDGPGSRLVLFLQGCNFACPSCHNPHTMKLCNDCGDCLPVCSTGALTIVQGKVLYDPSICEHCDKCLDICPINANPKVTQYSVDNVLALLDQNKPFLNGITVSGGEATMQLKFIIALFTAIKANDKLKDLTCFIDSNGYLPEAAWKTVLPVTDGVMLDIKAFEGDLHSQLTTRSNERVLSSARLLFEAGKLHELRYLLIPERTDTAKEIAELSRFVGALDSNLPLRLNAFQHHGVQGEARNWPTMKQPDVERIAQDLRAAGLSNVVTPAVYI</sequence>
<keyword evidence="7" id="KW-0408">Iron</keyword>
<dbReference type="Pfam" id="PF04055">
    <property type="entry name" value="Radical_SAM"/>
    <property type="match status" value="1"/>
</dbReference>
<dbReference type="PIRSF" id="PIRSF000371">
    <property type="entry name" value="PFL_act_enz"/>
    <property type="match status" value="1"/>
</dbReference>
<evidence type="ECO:0000256" key="6">
    <source>
        <dbReference type="ARBA" id="ARBA00023002"/>
    </source>
</evidence>
<dbReference type="Gene3D" id="3.30.70.20">
    <property type="match status" value="1"/>
</dbReference>
<dbReference type="InterPro" id="IPR001989">
    <property type="entry name" value="Radical_activat_CS"/>
</dbReference>
<dbReference type="PROSITE" id="PS51379">
    <property type="entry name" value="4FE4S_FER_2"/>
    <property type="match status" value="1"/>
</dbReference>
<dbReference type="SFLD" id="SFLDF00392">
    <property type="entry name" value="YjjI_activase"/>
    <property type="match status" value="1"/>
</dbReference>
<evidence type="ECO:0000256" key="8">
    <source>
        <dbReference type="ARBA" id="ARBA00023014"/>
    </source>
</evidence>
<reference evidence="12" key="1">
    <citation type="journal article" date="2019" name="Int. J. Syst. Evol. Microbiol.">
        <title>The Global Catalogue of Microorganisms (GCM) 10K type strain sequencing project: providing services to taxonomists for standard genome sequencing and annotation.</title>
        <authorList>
            <consortium name="The Broad Institute Genomics Platform"/>
            <consortium name="The Broad Institute Genome Sequencing Center for Infectious Disease"/>
            <person name="Wu L."/>
            <person name="Ma J."/>
        </authorList>
    </citation>
    <scope>NUCLEOTIDE SEQUENCE [LARGE SCALE GENOMIC DNA]</scope>
    <source>
        <strain evidence="12">KCTC 12861</strain>
    </source>
</reference>
<dbReference type="InterPro" id="IPR007197">
    <property type="entry name" value="rSAM"/>
</dbReference>
<dbReference type="SFLD" id="SFLDG01118">
    <property type="entry name" value="activating_enzymes__group_2"/>
    <property type="match status" value="1"/>
</dbReference>
<comment type="similarity">
    <text evidence="2">Belongs to the organic radical-activating enzymes family.</text>
</comment>
<dbReference type="InterPro" id="IPR017900">
    <property type="entry name" value="4Fe4S_Fe_S_CS"/>
</dbReference>
<evidence type="ECO:0000256" key="5">
    <source>
        <dbReference type="ARBA" id="ARBA00022723"/>
    </source>
</evidence>
<protein>
    <submittedName>
        <fullName evidence="11">Glycine radical enzyme activase</fullName>
    </submittedName>
</protein>
<comment type="caution">
    <text evidence="11">The sequence shown here is derived from an EMBL/GenBank/DDBJ whole genome shotgun (WGS) entry which is preliminary data.</text>
</comment>
<dbReference type="EMBL" id="BMXE01000007">
    <property type="protein sequence ID" value="GHB43464.1"/>
    <property type="molecule type" value="Genomic_DNA"/>
</dbReference>
<comment type="cofactor">
    <cofactor evidence="1">
        <name>[4Fe-4S] cluster</name>
        <dbReference type="ChEBI" id="CHEBI:49883"/>
    </cofactor>
</comment>
<evidence type="ECO:0000256" key="7">
    <source>
        <dbReference type="ARBA" id="ARBA00023004"/>
    </source>
</evidence>
<dbReference type="InterPro" id="IPR058240">
    <property type="entry name" value="rSAM_sf"/>
</dbReference>
<evidence type="ECO:0000256" key="4">
    <source>
        <dbReference type="ARBA" id="ARBA00022691"/>
    </source>
</evidence>
<organism evidence="11 12">
    <name type="scientific">Pseudovibrio japonicus</name>
    <dbReference type="NCBI Taxonomy" id="366534"/>
    <lineage>
        <taxon>Bacteria</taxon>
        <taxon>Pseudomonadati</taxon>
        <taxon>Pseudomonadota</taxon>
        <taxon>Alphaproteobacteria</taxon>
        <taxon>Hyphomicrobiales</taxon>
        <taxon>Stappiaceae</taxon>
        <taxon>Pseudovibrio</taxon>
    </lineage>
</organism>
<dbReference type="Proteomes" id="UP000637980">
    <property type="component" value="Unassembled WGS sequence"/>
</dbReference>
<dbReference type="InterPro" id="IPR017896">
    <property type="entry name" value="4Fe4S_Fe-S-bd"/>
</dbReference>
<evidence type="ECO:0000256" key="1">
    <source>
        <dbReference type="ARBA" id="ARBA00001966"/>
    </source>
</evidence>
<feature type="domain" description="Radical SAM core" evidence="10">
    <location>
        <begin position="17"/>
        <end position="279"/>
    </location>
</feature>
<keyword evidence="5" id="KW-0479">Metal-binding</keyword>
<evidence type="ECO:0000256" key="2">
    <source>
        <dbReference type="ARBA" id="ARBA00009777"/>
    </source>
</evidence>
<keyword evidence="12" id="KW-1185">Reference proteome</keyword>
<dbReference type="PROSITE" id="PS00198">
    <property type="entry name" value="4FE4S_FER_1"/>
    <property type="match status" value="1"/>
</dbReference>
<evidence type="ECO:0000313" key="11">
    <source>
        <dbReference type="EMBL" id="GHB43464.1"/>
    </source>
</evidence>
<proteinExistence type="inferred from homology"/>
<dbReference type="InterPro" id="IPR012839">
    <property type="entry name" value="Organic_radical_activase"/>
</dbReference>
<dbReference type="PANTHER" id="PTHR30352:SF13">
    <property type="entry name" value="GLYCYL-RADICAL ENZYME ACTIVATING ENZYME YJJW-RELATED"/>
    <property type="match status" value="1"/>
</dbReference>
<dbReference type="PROSITE" id="PS01087">
    <property type="entry name" value="RADICAL_ACTIVATING"/>
    <property type="match status" value="1"/>
</dbReference>
<keyword evidence="6" id="KW-0560">Oxidoreductase</keyword>
<keyword evidence="8" id="KW-0411">Iron-sulfur</keyword>
<dbReference type="SFLD" id="SFLDG01066">
    <property type="entry name" value="organic_radical-activating_enz"/>
    <property type="match status" value="1"/>
</dbReference>
<dbReference type="PROSITE" id="PS51918">
    <property type="entry name" value="RADICAL_SAM"/>
    <property type="match status" value="1"/>
</dbReference>
<dbReference type="InterPro" id="IPR023912">
    <property type="entry name" value="YjjW_bact"/>
</dbReference>